<evidence type="ECO:0000256" key="1">
    <source>
        <dbReference type="ARBA" id="ARBA00022490"/>
    </source>
</evidence>
<dbReference type="PANTHER" id="PTHR30592:SF1">
    <property type="entry name" value="SULFUR CARRIER PROTEIN FDHD"/>
    <property type="match status" value="1"/>
</dbReference>
<dbReference type="InterPro" id="IPR003786">
    <property type="entry name" value="FdhD"/>
</dbReference>
<dbReference type="Pfam" id="PF02634">
    <property type="entry name" value="FdhD-NarQ"/>
    <property type="match status" value="1"/>
</dbReference>
<dbReference type="HAMAP" id="MF_00187">
    <property type="entry name" value="FdhD"/>
    <property type="match status" value="1"/>
</dbReference>
<dbReference type="PANTHER" id="PTHR30592">
    <property type="entry name" value="FORMATE DEHYDROGENASE"/>
    <property type="match status" value="1"/>
</dbReference>
<feature type="region of interest" description="Disordered" evidence="3">
    <location>
        <begin position="1"/>
        <end position="25"/>
    </location>
</feature>
<dbReference type="Gene3D" id="3.10.20.10">
    <property type="match status" value="1"/>
</dbReference>
<evidence type="ECO:0000313" key="4">
    <source>
        <dbReference type="EMBL" id="CAB4638423.1"/>
    </source>
</evidence>
<dbReference type="AlphaFoldDB" id="A0A6J6JQZ4"/>
<dbReference type="EMBL" id="CAEZVK010000141">
    <property type="protein sequence ID" value="CAB4638423.1"/>
    <property type="molecule type" value="Genomic_DNA"/>
</dbReference>
<dbReference type="NCBIfam" id="TIGR00129">
    <property type="entry name" value="fdhD_narQ"/>
    <property type="match status" value="1"/>
</dbReference>
<gene>
    <name evidence="4" type="ORF">UFOPK2000_01182</name>
</gene>
<accession>A0A6J6JQZ4</accession>
<reference evidence="4" key="1">
    <citation type="submission" date="2020-05" db="EMBL/GenBank/DDBJ databases">
        <authorList>
            <person name="Chiriac C."/>
            <person name="Salcher M."/>
            <person name="Ghai R."/>
            <person name="Kavagutti S V."/>
        </authorList>
    </citation>
    <scope>NUCLEOTIDE SEQUENCE</scope>
</reference>
<name>A0A6J6JQZ4_9ZZZZ</name>
<keyword evidence="1" id="KW-0963">Cytoplasm</keyword>
<dbReference type="GO" id="GO:0016783">
    <property type="term" value="F:sulfurtransferase activity"/>
    <property type="evidence" value="ECO:0007669"/>
    <property type="project" value="InterPro"/>
</dbReference>
<organism evidence="4">
    <name type="scientific">freshwater metagenome</name>
    <dbReference type="NCBI Taxonomy" id="449393"/>
    <lineage>
        <taxon>unclassified sequences</taxon>
        <taxon>metagenomes</taxon>
        <taxon>ecological metagenomes</taxon>
    </lineage>
</organism>
<dbReference type="SUPFAM" id="SSF53927">
    <property type="entry name" value="Cytidine deaminase-like"/>
    <property type="match status" value="1"/>
</dbReference>
<keyword evidence="2" id="KW-0501">Molybdenum cofactor biosynthesis</keyword>
<dbReference type="Gene3D" id="3.40.140.10">
    <property type="entry name" value="Cytidine Deaminase, domain 2"/>
    <property type="match status" value="1"/>
</dbReference>
<dbReference type="PIRSF" id="PIRSF015626">
    <property type="entry name" value="FdhD"/>
    <property type="match status" value="1"/>
</dbReference>
<dbReference type="InterPro" id="IPR016193">
    <property type="entry name" value="Cytidine_deaminase-like"/>
</dbReference>
<proteinExistence type="inferred from homology"/>
<protein>
    <submittedName>
        <fullName evidence="4">Unannotated protein</fullName>
    </submittedName>
</protein>
<evidence type="ECO:0000256" key="2">
    <source>
        <dbReference type="ARBA" id="ARBA00023150"/>
    </source>
</evidence>
<evidence type="ECO:0000256" key="3">
    <source>
        <dbReference type="SAM" id="MobiDB-lite"/>
    </source>
</evidence>
<sequence>MTRRRSESVLARRFSDGGTTDEGRRPEELIVEEPLEIRLDGTVVATTMRTPGHDFELAAGLCFTDGLLGDASIETCRYCGTGSAVETEFNVVSIDTGGKAPAPTPRLSTTSSSCGICGSTQIDELTERLSPLPAYEPWPTPLLLRVIDRVRTDQELFARTGGVHAAAAFDRDGNVLLLREDIGRHNAVDKVIGNLLLESKLPARDLALFVSGRASFEIVQKAWAAGFEAMVAVSAPSALAVETARVAGMTVAGFVRDGGCNVYCGPGVTD</sequence>
<dbReference type="GO" id="GO:0006777">
    <property type="term" value="P:Mo-molybdopterin cofactor biosynthetic process"/>
    <property type="evidence" value="ECO:0007669"/>
    <property type="project" value="UniProtKB-KW"/>
</dbReference>